<evidence type="ECO:0000313" key="1">
    <source>
        <dbReference type="EMBL" id="PIM95456.1"/>
    </source>
</evidence>
<name>A0ABX4MFR2_9HYPH</name>
<dbReference type="Proteomes" id="UP000228684">
    <property type="component" value="Unassembled WGS sequence"/>
</dbReference>
<organism evidence="1 2">
    <name type="scientific">Candidatus Hodgkinia cicadicola</name>
    <dbReference type="NCBI Taxonomy" id="573658"/>
    <lineage>
        <taxon>Bacteria</taxon>
        <taxon>Pseudomonadati</taxon>
        <taxon>Pseudomonadota</taxon>
        <taxon>Alphaproteobacteria</taxon>
        <taxon>Hyphomicrobiales</taxon>
        <taxon>Candidatus Hodgkinia</taxon>
    </lineage>
</organism>
<protein>
    <submittedName>
        <fullName evidence="1">Riboflavin synthase alpha chain</fullName>
    </submittedName>
</protein>
<gene>
    <name evidence="1" type="primary">ribC</name>
    <name evidence="1" type="ORF">magneo_160</name>
</gene>
<accession>A0ABX4MFR2</accession>
<sequence>MGLLTTSDHYKLIKTIQNGCNSEQNNVCTPTNQYTLTGLDKTHSMLANVSPLSDDDELSIISESESKVRSLVNKSGIHLTVTEPNTHDLEALSGGWRWFGLTRLQRSDMSDPKTTIVFPTPLHANITNDNCKSVINVNETYKQGSGIILVIKHESLMINKTIIRNSIGLDGTIITTKYDRMLFQPCLTNLICNKKYFIKTLQ</sequence>
<dbReference type="EMBL" id="NXGM01000029">
    <property type="protein sequence ID" value="PIM95456.1"/>
    <property type="molecule type" value="Genomic_DNA"/>
</dbReference>
<comment type="caution">
    <text evidence="1">The sequence shown here is derived from an EMBL/GenBank/DDBJ whole genome shotgun (WGS) entry which is preliminary data.</text>
</comment>
<reference evidence="1" key="1">
    <citation type="submission" date="2017-09" db="EMBL/GenBank/DDBJ databases">
        <authorList>
            <person name="Campbell M.A."/>
            <person name="Lukasik P."/>
            <person name="Simon C."/>
            <person name="McCutcheon J.P."/>
        </authorList>
    </citation>
    <scope>NUCLEOTIDE SEQUENCE [LARGE SCALE GENOMIC DNA]</scope>
    <source>
        <strain evidence="1">MAGNEO</strain>
    </source>
</reference>
<proteinExistence type="predicted"/>
<evidence type="ECO:0000313" key="2">
    <source>
        <dbReference type="Proteomes" id="UP000228684"/>
    </source>
</evidence>
<keyword evidence="2" id="KW-1185">Reference proteome</keyword>